<protein>
    <recommendedName>
        <fullName evidence="3">C2 domain-containing protein</fullName>
    </recommendedName>
</protein>
<sequence>MAADRPLLLKALLGNVEVEGDLKTRKREMRSQYSVRLYVDEKKVAKSPNQPASSILKWEWNTDNQIWFEPSSMVKLTVYRGFGTAIDAKDLVGQHQAKVVDLLENNTSFDLTDEKGITIPIKMKIALFPIPDSDDYIKQFMEKVDANVSRLQNNGTVASTASTLGQVLKLTKNIMDQLSKAHPILNASWTIVSSLYQAVQETDIQDESIRELASTLRELLGTANTVPNLPEIPDTTEVIEEISRQSLQVASLIHEYTKLHFAKRTVQIQVSGNLKSLDSILIRIFK</sequence>
<gene>
    <name evidence="1" type="ORF">GALMADRAFT_149282</name>
</gene>
<dbReference type="OrthoDB" id="163438at2759"/>
<accession>A0A067S1V9</accession>
<evidence type="ECO:0000313" key="1">
    <source>
        <dbReference type="EMBL" id="KDR64810.1"/>
    </source>
</evidence>
<reference evidence="2" key="1">
    <citation type="journal article" date="2014" name="Proc. Natl. Acad. Sci. U.S.A.">
        <title>Extensive sampling of basidiomycete genomes demonstrates inadequacy of the white-rot/brown-rot paradigm for wood decay fungi.</title>
        <authorList>
            <person name="Riley R."/>
            <person name="Salamov A.A."/>
            <person name="Brown D.W."/>
            <person name="Nagy L.G."/>
            <person name="Floudas D."/>
            <person name="Held B.W."/>
            <person name="Levasseur A."/>
            <person name="Lombard V."/>
            <person name="Morin E."/>
            <person name="Otillar R."/>
            <person name="Lindquist E.A."/>
            <person name="Sun H."/>
            <person name="LaButti K.M."/>
            <person name="Schmutz J."/>
            <person name="Jabbour D."/>
            <person name="Luo H."/>
            <person name="Baker S.E."/>
            <person name="Pisabarro A.G."/>
            <person name="Walton J.D."/>
            <person name="Blanchette R.A."/>
            <person name="Henrissat B."/>
            <person name="Martin F."/>
            <person name="Cullen D."/>
            <person name="Hibbett D.S."/>
            <person name="Grigoriev I.V."/>
        </authorList>
    </citation>
    <scope>NUCLEOTIDE SEQUENCE [LARGE SCALE GENOMIC DNA]</scope>
    <source>
        <strain evidence="2">CBS 339.88</strain>
    </source>
</reference>
<dbReference type="AlphaFoldDB" id="A0A067S1V9"/>
<dbReference type="Proteomes" id="UP000027222">
    <property type="component" value="Unassembled WGS sequence"/>
</dbReference>
<organism evidence="1 2">
    <name type="scientific">Galerina marginata (strain CBS 339.88)</name>
    <dbReference type="NCBI Taxonomy" id="685588"/>
    <lineage>
        <taxon>Eukaryota</taxon>
        <taxon>Fungi</taxon>
        <taxon>Dikarya</taxon>
        <taxon>Basidiomycota</taxon>
        <taxon>Agaricomycotina</taxon>
        <taxon>Agaricomycetes</taxon>
        <taxon>Agaricomycetidae</taxon>
        <taxon>Agaricales</taxon>
        <taxon>Agaricineae</taxon>
        <taxon>Strophariaceae</taxon>
        <taxon>Galerina</taxon>
    </lineage>
</organism>
<keyword evidence="2" id="KW-1185">Reference proteome</keyword>
<evidence type="ECO:0008006" key="3">
    <source>
        <dbReference type="Google" id="ProtNLM"/>
    </source>
</evidence>
<dbReference type="HOGENOM" id="CLU_863476_0_0_1"/>
<evidence type="ECO:0000313" key="2">
    <source>
        <dbReference type="Proteomes" id="UP000027222"/>
    </source>
</evidence>
<name>A0A067S1V9_GALM3</name>
<proteinExistence type="predicted"/>
<dbReference type="EMBL" id="KL142773">
    <property type="protein sequence ID" value="KDR64810.1"/>
    <property type="molecule type" value="Genomic_DNA"/>
</dbReference>